<evidence type="ECO:0000313" key="2">
    <source>
        <dbReference type="EMBL" id="NNG68292.1"/>
    </source>
</evidence>
<dbReference type="PANTHER" id="PTHR35604">
    <property type="entry name" value="TRANSPOSASE INSH FOR INSERTION SEQUENCE ELEMENT IS5A-RELATED"/>
    <property type="match status" value="1"/>
</dbReference>
<feature type="domain" description="Transposase InsH N-terminal" evidence="1">
    <location>
        <begin position="16"/>
        <end position="111"/>
    </location>
</feature>
<evidence type="ECO:0000259" key="1">
    <source>
        <dbReference type="Pfam" id="PF05598"/>
    </source>
</evidence>
<dbReference type="Pfam" id="PF05598">
    <property type="entry name" value="DUF772"/>
    <property type="match status" value="1"/>
</dbReference>
<accession>A0A7Y2L9J5</accession>
<proteinExistence type="predicted"/>
<organism evidence="2 3">
    <name type="scientific">Caldanaerobacter subterraneus</name>
    <dbReference type="NCBI Taxonomy" id="911092"/>
    <lineage>
        <taxon>Bacteria</taxon>
        <taxon>Bacillati</taxon>
        <taxon>Bacillota</taxon>
        <taxon>Clostridia</taxon>
        <taxon>Thermoanaerobacterales</taxon>
        <taxon>Thermoanaerobacteraceae</taxon>
        <taxon>Caldanaerobacter</taxon>
    </lineage>
</organism>
<dbReference type="PANTHER" id="PTHR35604:SF2">
    <property type="entry name" value="TRANSPOSASE INSH FOR INSERTION SEQUENCE ELEMENT IS5A-RELATED"/>
    <property type="match status" value="1"/>
</dbReference>
<dbReference type="AlphaFoldDB" id="A0A7Y2L9J5"/>
<protein>
    <submittedName>
        <fullName evidence="2">Transposase</fullName>
    </submittedName>
</protein>
<dbReference type="EMBL" id="JABEQB010000112">
    <property type="protein sequence ID" value="NNG68292.1"/>
    <property type="molecule type" value="Genomic_DNA"/>
</dbReference>
<evidence type="ECO:0000313" key="3">
    <source>
        <dbReference type="Proteomes" id="UP000529861"/>
    </source>
</evidence>
<feature type="non-terminal residue" evidence="2">
    <location>
        <position position="152"/>
    </location>
</feature>
<reference evidence="2 3" key="1">
    <citation type="submission" date="2020-04" db="EMBL/GenBank/DDBJ databases">
        <title>Draft genome sequence of Caldanaerobacter sunterraneus. strain 1523vc isolated from Griffin hot spring, Kamchatka, Russia.</title>
        <authorList>
            <person name="Toshchakov S.V."/>
            <person name="Podosokorskaya O.A."/>
            <person name="Kublanov I.V."/>
            <person name="Korzhenkov A."/>
            <person name="Patrushev M.V."/>
        </authorList>
    </citation>
    <scope>NUCLEOTIDE SEQUENCE [LARGE SCALE GENOMIC DNA]</scope>
    <source>
        <strain evidence="2 3">1523vc</strain>
    </source>
</reference>
<dbReference type="InterPro" id="IPR008490">
    <property type="entry name" value="Transposase_InsH_N"/>
</dbReference>
<comment type="caution">
    <text evidence="2">The sequence shown here is derived from an EMBL/GenBank/DDBJ whole genome shotgun (WGS) entry which is preliminary data.</text>
</comment>
<gene>
    <name evidence="2" type="ORF">HKI81_14220</name>
</gene>
<dbReference type="Proteomes" id="UP000529861">
    <property type="component" value="Unassembled WGS sequence"/>
</dbReference>
<sequence>MLSKKEDARHQIEFVSIDQLVPQDHLLRKIEKVIDFSFIYDLVKDKYSEGHGRPSIDPVVLIKILFIQYLFGIPSMRRTIAEIKTNVAYRWFLGYGLTEEIPHFSTFSQNYIRRFKGTDIFEKIFTKILEEAIKHGLVNAEEVFIDSTHVKA</sequence>
<dbReference type="RefSeq" id="WP_170271877.1">
    <property type="nucleotide sequence ID" value="NZ_JABEQB010000112.1"/>
</dbReference>
<name>A0A7Y2L9J5_9THEO</name>